<accession>I4ALZ8</accession>
<dbReference type="RefSeq" id="WP_014798420.1">
    <property type="nucleotide sequence ID" value="NC_018018.1"/>
</dbReference>
<dbReference type="eggNOG" id="ENOG502ZUEM">
    <property type="taxonomic scope" value="Bacteria"/>
</dbReference>
<dbReference type="OrthoDB" id="652299at2"/>
<dbReference type="AlphaFoldDB" id="I4ALZ8"/>
<sequence length="243" mass="27123" precursor="true">MKKVQIFVPFIFMLALVLFPKYSYSQENTETNSNQVYSDINLTAGIYDGGFSGALAFSRLHPVAFKKRFYIGYGVRFTSYSGTNGDYITAPADVSEGNLFTPQNEEKLDTLFLPNSQINSLNASIFLMYKVTPKFSVGFNIDAIGFSFGKDQESVFYSHSENIPATTSNASVTNFNVLLTGDYDIGSLNSEFYAQYDVSDKIGLRAGASFVFSEYTTDDKFAFDNDRFRKKSLGLMLGIAYKL</sequence>
<dbReference type="Proteomes" id="UP000006054">
    <property type="component" value="Chromosome"/>
</dbReference>
<proteinExistence type="predicted"/>
<dbReference type="EMBL" id="CP003345">
    <property type="protein sequence ID" value="AFM04983.1"/>
    <property type="molecule type" value="Genomic_DNA"/>
</dbReference>
<protein>
    <recommendedName>
        <fullName evidence="3">Outer membrane protein beta-barrel domain-containing protein</fullName>
    </recommendedName>
</protein>
<name>I4ALZ8_BERLS</name>
<evidence type="ECO:0000313" key="2">
    <source>
        <dbReference type="Proteomes" id="UP000006054"/>
    </source>
</evidence>
<reference evidence="2" key="1">
    <citation type="submission" date="2012-06" db="EMBL/GenBank/DDBJ databases">
        <title>The complete genome of Flexibacter litoralis DSM 6794.</title>
        <authorList>
            <person name="Lucas S."/>
            <person name="Copeland A."/>
            <person name="Lapidus A."/>
            <person name="Glavina del Rio T."/>
            <person name="Dalin E."/>
            <person name="Tice H."/>
            <person name="Bruce D."/>
            <person name="Goodwin L."/>
            <person name="Pitluck S."/>
            <person name="Peters L."/>
            <person name="Ovchinnikova G."/>
            <person name="Lu M."/>
            <person name="Kyrpides N."/>
            <person name="Mavromatis K."/>
            <person name="Ivanova N."/>
            <person name="Brettin T."/>
            <person name="Detter J.C."/>
            <person name="Han C."/>
            <person name="Larimer F."/>
            <person name="Land M."/>
            <person name="Hauser L."/>
            <person name="Markowitz V."/>
            <person name="Cheng J.-F."/>
            <person name="Hugenholtz P."/>
            <person name="Woyke T."/>
            <person name="Wu D."/>
            <person name="Spring S."/>
            <person name="Lang E."/>
            <person name="Kopitz M."/>
            <person name="Brambilla E."/>
            <person name="Klenk H.-P."/>
            <person name="Eisen J.A."/>
        </authorList>
    </citation>
    <scope>NUCLEOTIDE SEQUENCE [LARGE SCALE GENOMIC DNA]</scope>
    <source>
        <strain evidence="2">ATCC 23117 / DSM 6794 / NBRC 15988 / NCIMB 1366 / Sio-4</strain>
    </source>
</reference>
<evidence type="ECO:0008006" key="3">
    <source>
        <dbReference type="Google" id="ProtNLM"/>
    </source>
</evidence>
<dbReference type="KEGG" id="fli:Fleli_2621"/>
<organism evidence="1 2">
    <name type="scientific">Bernardetia litoralis (strain ATCC 23117 / DSM 6794 / NBRC 15988 / NCIMB 1366 / Fx l1 / Sio-4)</name>
    <name type="common">Flexibacter litoralis</name>
    <dbReference type="NCBI Taxonomy" id="880071"/>
    <lineage>
        <taxon>Bacteria</taxon>
        <taxon>Pseudomonadati</taxon>
        <taxon>Bacteroidota</taxon>
        <taxon>Cytophagia</taxon>
        <taxon>Cytophagales</taxon>
        <taxon>Bernardetiaceae</taxon>
        <taxon>Bernardetia</taxon>
    </lineage>
</organism>
<evidence type="ECO:0000313" key="1">
    <source>
        <dbReference type="EMBL" id="AFM04983.1"/>
    </source>
</evidence>
<dbReference type="HOGENOM" id="CLU_092752_0_0_10"/>
<keyword evidence="2" id="KW-1185">Reference proteome</keyword>
<gene>
    <name evidence="1" type="ordered locus">Fleli_2621</name>
</gene>